<dbReference type="AlphaFoldDB" id="A0A0R1YNJ0"/>
<protein>
    <submittedName>
        <fullName evidence="1">Uncharacterized protein</fullName>
    </submittedName>
</protein>
<dbReference type="PATRIC" id="fig|1423786.4.peg.1061"/>
<sequence length="123" mass="13938">MSESIIIYNQPEQKLLNLSLADQDLTQVDLATIALSDSVDVSHLMTPESFALVFDGKSWASQTYMQWEDLRINEALKAVKNQFTQPTQAILTHFVSSMDVKYQGKKSWVELLDELGKEIEGDK</sequence>
<proteinExistence type="predicted"/>
<dbReference type="Proteomes" id="UP000051010">
    <property type="component" value="Unassembled WGS sequence"/>
</dbReference>
<comment type="caution">
    <text evidence="1">The sequence shown here is derived from an EMBL/GenBank/DDBJ whole genome shotgun (WGS) entry which is preliminary data.</text>
</comment>
<organism evidence="1 2">
    <name type="scientific">Lentilactobacillus parafarraginis DSM 18390 = JCM 14109</name>
    <dbReference type="NCBI Taxonomy" id="1423786"/>
    <lineage>
        <taxon>Bacteria</taxon>
        <taxon>Bacillati</taxon>
        <taxon>Bacillota</taxon>
        <taxon>Bacilli</taxon>
        <taxon>Lactobacillales</taxon>
        <taxon>Lactobacillaceae</taxon>
        <taxon>Lentilactobacillus</taxon>
    </lineage>
</organism>
<evidence type="ECO:0000313" key="1">
    <source>
        <dbReference type="EMBL" id="KRM44048.1"/>
    </source>
</evidence>
<evidence type="ECO:0000313" key="2">
    <source>
        <dbReference type="Proteomes" id="UP000051010"/>
    </source>
</evidence>
<name>A0A0R1YNJ0_9LACO</name>
<dbReference type="EMBL" id="AZFZ01000021">
    <property type="protein sequence ID" value="KRM44048.1"/>
    <property type="molecule type" value="Genomic_DNA"/>
</dbReference>
<dbReference type="RefSeq" id="WP_054734067.1">
    <property type="nucleotide sequence ID" value="NZ_AZFZ01000021.1"/>
</dbReference>
<accession>A0A0R1YNJ0</accession>
<gene>
    <name evidence="1" type="ORF">FD47_GL001001</name>
</gene>
<reference evidence="1 2" key="1">
    <citation type="journal article" date="2015" name="Genome Announc.">
        <title>Expanding the biotechnology potential of lactobacilli through comparative genomics of 213 strains and associated genera.</title>
        <authorList>
            <person name="Sun Z."/>
            <person name="Harris H.M."/>
            <person name="McCann A."/>
            <person name="Guo C."/>
            <person name="Argimon S."/>
            <person name="Zhang W."/>
            <person name="Yang X."/>
            <person name="Jeffery I.B."/>
            <person name="Cooney J.C."/>
            <person name="Kagawa T.F."/>
            <person name="Liu W."/>
            <person name="Song Y."/>
            <person name="Salvetti E."/>
            <person name="Wrobel A."/>
            <person name="Rasinkangas P."/>
            <person name="Parkhill J."/>
            <person name="Rea M.C."/>
            <person name="O'Sullivan O."/>
            <person name="Ritari J."/>
            <person name="Douillard F.P."/>
            <person name="Paul Ross R."/>
            <person name="Yang R."/>
            <person name="Briner A.E."/>
            <person name="Felis G.E."/>
            <person name="de Vos W.M."/>
            <person name="Barrangou R."/>
            <person name="Klaenhammer T.R."/>
            <person name="Caufield P.W."/>
            <person name="Cui Y."/>
            <person name="Zhang H."/>
            <person name="O'Toole P.W."/>
        </authorList>
    </citation>
    <scope>NUCLEOTIDE SEQUENCE [LARGE SCALE GENOMIC DNA]</scope>
    <source>
        <strain evidence="1 2">DSM 18390</strain>
    </source>
</reference>